<evidence type="ECO:0000313" key="2">
    <source>
        <dbReference type="EMBL" id="SDD07883.1"/>
    </source>
</evidence>
<dbReference type="Gene3D" id="3.40.50.410">
    <property type="entry name" value="von Willebrand factor, type A domain"/>
    <property type="match status" value="1"/>
</dbReference>
<organism evidence="2 3">
    <name type="scientific">Melghirimyces thermohalophilus</name>
    <dbReference type="NCBI Taxonomy" id="1236220"/>
    <lineage>
        <taxon>Bacteria</taxon>
        <taxon>Bacillati</taxon>
        <taxon>Bacillota</taxon>
        <taxon>Bacilli</taxon>
        <taxon>Bacillales</taxon>
        <taxon>Thermoactinomycetaceae</taxon>
        <taxon>Melghirimyces</taxon>
    </lineage>
</organism>
<gene>
    <name evidence="2" type="ORF">SAMN04488112_13112</name>
</gene>
<sequence length="453" mass="50875">MNIINEGVFQLSQSRWWVFGIIVLSISVLIGCGNEEASQRESSEPAKEEASDEELTFAKDAAGMLHEGPGKLAGDKYSEERLKEELEKFPDDLEAKEAYARLVKLLAEDYEPVLEKINAFDTNPFYVKQGPGDLEAPDAPQEKLRVVMLLDASGSMAGTVEDGRKMDVAKAAINRFAASLPPQAEVSLRVYGHEGSNQKKDKERSCRSTESVYPFSPYQEADFQKSLDQFQPTGWTPIARAMKAAQKDLEKGGKNTKNLIYVVSDGEETCGGDPVKVAKQMHESDVEAVVNIIGFDLQDQAQQELKKAAEAGGGEYHGADSEADLRQYLDEQNRKLRIAWMDWGIENREDIRHQYVNKHDELGKIAGTNGELYELINAEKKRMLKAHTLLAKMGKVTGDQRDELYSGIVDRGDELLEFQKDKFESLERLLKINRNAFINQIEDKVKQKGDEYQ</sequence>
<protein>
    <submittedName>
        <fullName evidence="2">D-amino-acid dehydrogenase</fullName>
    </submittedName>
</protein>
<dbReference type="PROSITE" id="PS50234">
    <property type="entry name" value="VWFA"/>
    <property type="match status" value="1"/>
</dbReference>
<dbReference type="InterPro" id="IPR002035">
    <property type="entry name" value="VWF_A"/>
</dbReference>
<dbReference type="InterPro" id="IPR036465">
    <property type="entry name" value="vWFA_dom_sf"/>
</dbReference>
<dbReference type="EMBL" id="FMZA01000031">
    <property type="protein sequence ID" value="SDD07883.1"/>
    <property type="molecule type" value="Genomic_DNA"/>
</dbReference>
<evidence type="ECO:0000313" key="3">
    <source>
        <dbReference type="Proteomes" id="UP000199387"/>
    </source>
</evidence>
<dbReference type="SMART" id="SM00327">
    <property type="entry name" value="VWA"/>
    <property type="match status" value="1"/>
</dbReference>
<dbReference type="AlphaFoldDB" id="A0A1G6RTX5"/>
<reference evidence="2 3" key="1">
    <citation type="submission" date="2016-10" db="EMBL/GenBank/DDBJ databases">
        <authorList>
            <person name="de Groot N.N."/>
        </authorList>
    </citation>
    <scope>NUCLEOTIDE SEQUENCE [LARGE SCALE GENOMIC DNA]</scope>
    <source>
        <strain evidence="2 3">DSM 45514</strain>
    </source>
</reference>
<dbReference type="STRING" id="1236220.SAMN04488112_13112"/>
<proteinExistence type="predicted"/>
<name>A0A1G6RTX5_9BACL</name>
<keyword evidence="3" id="KW-1185">Reference proteome</keyword>
<evidence type="ECO:0000259" key="1">
    <source>
        <dbReference type="PROSITE" id="PS50234"/>
    </source>
</evidence>
<accession>A0A1G6RTX5</accession>
<dbReference type="Proteomes" id="UP000199387">
    <property type="component" value="Unassembled WGS sequence"/>
</dbReference>
<dbReference type="SUPFAM" id="SSF53300">
    <property type="entry name" value="vWA-like"/>
    <property type="match status" value="1"/>
</dbReference>
<feature type="domain" description="VWFA" evidence="1">
    <location>
        <begin position="145"/>
        <end position="336"/>
    </location>
</feature>
<dbReference type="Pfam" id="PF00092">
    <property type="entry name" value="VWA"/>
    <property type="match status" value="1"/>
</dbReference>